<accession>A0A3N1D6N3</accession>
<dbReference type="RefSeq" id="WP_170201690.1">
    <property type="nucleotide sequence ID" value="NZ_RJKE01000001.1"/>
</dbReference>
<keyword evidence="3" id="KW-1185">Reference proteome</keyword>
<feature type="signal peptide" evidence="1">
    <location>
        <begin position="1"/>
        <end position="25"/>
    </location>
</feature>
<proteinExistence type="predicted"/>
<feature type="chain" id="PRO_5039444051" evidence="1">
    <location>
        <begin position="26"/>
        <end position="56"/>
    </location>
</feature>
<protein>
    <submittedName>
        <fullName evidence="2">Uncharacterized protein</fullName>
    </submittedName>
</protein>
<name>A0A3N1D6N3_9ACTN</name>
<dbReference type="EMBL" id="RJKE01000001">
    <property type="protein sequence ID" value="ROO89174.1"/>
    <property type="molecule type" value="Genomic_DNA"/>
</dbReference>
<sequence length="56" mass="6549">MFSTSLAFLGALAASWLRAMGHAYAGYLDPYWIAEDQLEAENWDWSIPYRWYEASR</sequence>
<keyword evidence="1" id="KW-0732">Signal</keyword>
<dbReference type="AlphaFoldDB" id="A0A3N1D6N3"/>
<organism evidence="2 3">
    <name type="scientific">Actinocorallia herbida</name>
    <dbReference type="NCBI Taxonomy" id="58109"/>
    <lineage>
        <taxon>Bacteria</taxon>
        <taxon>Bacillati</taxon>
        <taxon>Actinomycetota</taxon>
        <taxon>Actinomycetes</taxon>
        <taxon>Streptosporangiales</taxon>
        <taxon>Thermomonosporaceae</taxon>
        <taxon>Actinocorallia</taxon>
    </lineage>
</organism>
<evidence type="ECO:0000313" key="2">
    <source>
        <dbReference type="EMBL" id="ROO89174.1"/>
    </source>
</evidence>
<evidence type="ECO:0000313" key="3">
    <source>
        <dbReference type="Proteomes" id="UP000272400"/>
    </source>
</evidence>
<reference evidence="2 3" key="1">
    <citation type="submission" date="2018-11" db="EMBL/GenBank/DDBJ databases">
        <title>Sequencing the genomes of 1000 actinobacteria strains.</title>
        <authorList>
            <person name="Klenk H.-P."/>
        </authorList>
    </citation>
    <scope>NUCLEOTIDE SEQUENCE [LARGE SCALE GENOMIC DNA]</scope>
    <source>
        <strain evidence="2 3">DSM 44254</strain>
    </source>
</reference>
<comment type="caution">
    <text evidence="2">The sequence shown here is derived from an EMBL/GenBank/DDBJ whole genome shotgun (WGS) entry which is preliminary data.</text>
</comment>
<dbReference type="Proteomes" id="UP000272400">
    <property type="component" value="Unassembled WGS sequence"/>
</dbReference>
<evidence type="ECO:0000256" key="1">
    <source>
        <dbReference type="SAM" id="SignalP"/>
    </source>
</evidence>
<gene>
    <name evidence="2" type="ORF">EDD29_6861</name>
</gene>